<feature type="region of interest" description="Disordered" evidence="1">
    <location>
        <begin position="31"/>
        <end position="54"/>
    </location>
</feature>
<evidence type="ECO:0000313" key="2">
    <source>
        <dbReference type="EMBL" id="KIJ58478.1"/>
    </source>
</evidence>
<gene>
    <name evidence="2" type="ORF">HYDPIDRAFT_34137</name>
</gene>
<evidence type="ECO:0000256" key="1">
    <source>
        <dbReference type="SAM" id="MobiDB-lite"/>
    </source>
</evidence>
<accession>A0A0C9VYK5</accession>
<keyword evidence="3" id="KW-1185">Reference proteome</keyword>
<proteinExistence type="predicted"/>
<dbReference type="HOGENOM" id="CLU_2527741_0_0_1"/>
<protein>
    <submittedName>
        <fullName evidence="2">Uncharacterized protein</fullName>
    </submittedName>
</protein>
<feature type="compositionally biased region" description="Polar residues" evidence="1">
    <location>
        <begin position="41"/>
        <end position="54"/>
    </location>
</feature>
<dbReference type="EMBL" id="KN839936">
    <property type="protein sequence ID" value="KIJ58478.1"/>
    <property type="molecule type" value="Genomic_DNA"/>
</dbReference>
<sequence length="84" mass="9337">MAKPPAPSSCLPNPSWRRLVKKIEDWVFKGQGKGKGREVRSTSASNDAPQSQADFKQMDFEEAKAFFYDMQVAEMKSQGKGLGP</sequence>
<organism evidence="2 3">
    <name type="scientific">Hydnomerulius pinastri MD-312</name>
    <dbReference type="NCBI Taxonomy" id="994086"/>
    <lineage>
        <taxon>Eukaryota</taxon>
        <taxon>Fungi</taxon>
        <taxon>Dikarya</taxon>
        <taxon>Basidiomycota</taxon>
        <taxon>Agaricomycotina</taxon>
        <taxon>Agaricomycetes</taxon>
        <taxon>Agaricomycetidae</taxon>
        <taxon>Boletales</taxon>
        <taxon>Boletales incertae sedis</taxon>
        <taxon>Leucogyrophana</taxon>
    </lineage>
</organism>
<name>A0A0C9VYK5_9AGAM</name>
<dbReference type="AlphaFoldDB" id="A0A0C9VYK5"/>
<evidence type="ECO:0000313" key="3">
    <source>
        <dbReference type="Proteomes" id="UP000053820"/>
    </source>
</evidence>
<reference evidence="2 3" key="1">
    <citation type="submission" date="2014-04" db="EMBL/GenBank/DDBJ databases">
        <title>Evolutionary Origins and Diversification of the Mycorrhizal Mutualists.</title>
        <authorList>
            <consortium name="DOE Joint Genome Institute"/>
            <consortium name="Mycorrhizal Genomics Consortium"/>
            <person name="Kohler A."/>
            <person name="Kuo A."/>
            <person name="Nagy L.G."/>
            <person name="Floudas D."/>
            <person name="Copeland A."/>
            <person name="Barry K.W."/>
            <person name="Cichocki N."/>
            <person name="Veneault-Fourrey C."/>
            <person name="LaButti K."/>
            <person name="Lindquist E.A."/>
            <person name="Lipzen A."/>
            <person name="Lundell T."/>
            <person name="Morin E."/>
            <person name="Murat C."/>
            <person name="Riley R."/>
            <person name="Ohm R."/>
            <person name="Sun H."/>
            <person name="Tunlid A."/>
            <person name="Henrissat B."/>
            <person name="Grigoriev I.V."/>
            <person name="Hibbett D.S."/>
            <person name="Martin F."/>
        </authorList>
    </citation>
    <scope>NUCLEOTIDE SEQUENCE [LARGE SCALE GENOMIC DNA]</scope>
    <source>
        <strain evidence="2 3">MD-312</strain>
    </source>
</reference>
<dbReference type="Proteomes" id="UP000053820">
    <property type="component" value="Unassembled WGS sequence"/>
</dbReference>